<reference evidence="3" key="3">
    <citation type="submission" date="2023-05" db="EMBL/GenBank/DDBJ databases">
        <authorList>
            <person name="Smith C.H."/>
        </authorList>
    </citation>
    <scope>NUCLEOTIDE SEQUENCE</scope>
    <source>
        <strain evidence="3">CHS0354</strain>
        <tissue evidence="3">Mantle</tissue>
    </source>
</reference>
<dbReference type="AlphaFoldDB" id="A0AAE0T3K1"/>
<sequence>MLLYIVLVVLTFRARHVQCDVCDGISGMLGLVADSDDCSVYHICYNKQALRLECGPSNGDTVFDPVTNTCVQRGSRFDTCTKRKMPKSLRLKDDNSCYPGSTVTIASEGHCAQYFDCTDTNLTYPYPRVNECPFPKLFDRASEKCLQPELVHCDSRFEPKEPCEYLFNQCRESNCVPCRVRFGSCRNSPDGPNAWKGREFSPFFVVCKDNRVLHQGSCPHDKEPYLFHPTLRRCVPAWPLAGNMKMYMKP</sequence>
<keyword evidence="1" id="KW-0732">Signal</keyword>
<feature type="domain" description="Chitin-binding type-2" evidence="2">
    <location>
        <begin position="94"/>
        <end position="155"/>
    </location>
</feature>
<dbReference type="GO" id="GO:0005576">
    <property type="term" value="C:extracellular region"/>
    <property type="evidence" value="ECO:0007669"/>
    <property type="project" value="InterPro"/>
</dbReference>
<dbReference type="PROSITE" id="PS50940">
    <property type="entry name" value="CHIT_BIND_II"/>
    <property type="match status" value="1"/>
</dbReference>
<comment type="caution">
    <text evidence="3">The sequence shown here is derived from an EMBL/GenBank/DDBJ whole genome shotgun (WGS) entry which is preliminary data.</text>
</comment>
<keyword evidence="4" id="KW-1185">Reference proteome</keyword>
<organism evidence="3 4">
    <name type="scientific">Potamilus streckersoni</name>
    <dbReference type="NCBI Taxonomy" id="2493646"/>
    <lineage>
        <taxon>Eukaryota</taxon>
        <taxon>Metazoa</taxon>
        <taxon>Spiralia</taxon>
        <taxon>Lophotrochozoa</taxon>
        <taxon>Mollusca</taxon>
        <taxon>Bivalvia</taxon>
        <taxon>Autobranchia</taxon>
        <taxon>Heteroconchia</taxon>
        <taxon>Palaeoheterodonta</taxon>
        <taxon>Unionida</taxon>
        <taxon>Unionoidea</taxon>
        <taxon>Unionidae</taxon>
        <taxon>Ambleminae</taxon>
        <taxon>Lampsilini</taxon>
        <taxon>Potamilus</taxon>
    </lineage>
</organism>
<dbReference type="GO" id="GO:0008061">
    <property type="term" value="F:chitin binding"/>
    <property type="evidence" value="ECO:0007669"/>
    <property type="project" value="InterPro"/>
</dbReference>
<dbReference type="Proteomes" id="UP001195483">
    <property type="component" value="Unassembled WGS sequence"/>
</dbReference>
<dbReference type="SMART" id="SM00494">
    <property type="entry name" value="ChtBD2"/>
    <property type="match status" value="2"/>
</dbReference>
<reference evidence="3" key="1">
    <citation type="journal article" date="2021" name="Genome Biol. Evol.">
        <title>A High-Quality Reference Genome for a Parasitic Bivalve with Doubly Uniparental Inheritance (Bivalvia: Unionida).</title>
        <authorList>
            <person name="Smith C.H."/>
        </authorList>
    </citation>
    <scope>NUCLEOTIDE SEQUENCE</scope>
    <source>
        <strain evidence="3">CHS0354</strain>
    </source>
</reference>
<reference evidence="3" key="2">
    <citation type="journal article" date="2021" name="Genome Biol. Evol.">
        <title>Developing a high-quality reference genome for a parasitic bivalve with doubly uniparental inheritance (Bivalvia: Unionida).</title>
        <authorList>
            <person name="Smith C.H."/>
        </authorList>
    </citation>
    <scope>NUCLEOTIDE SEQUENCE</scope>
    <source>
        <strain evidence="3">CHS0354</strain>
        <tissue evidence="3">Mantle</tissue>
    </source>
</reference>
<feature type="signal peptide" evidence="1">
    <location>
        <begin position="1"/>
        <end position="19"/>
    </location>
</feature>
<protein>
    <recommendedName>
        <fullName evidence="2">Chitin-binding type-2 domain-containing protein</fullName>
    </recommendedName>
</protein>
<dbReference type="SUPFAM" id="SSF57625">
    <property type="entry name" value="Invertebrate chitin-binding proteins"/>
    <property type="match status" value="2"/>
</dbReference>
<evidence type="ECO:0000259" key="2">
    <source>
        <dbReference type="PROSITE" id="PS50940"/>
    </source>
</evidence>
<evidence type="ECO:0000313" key="4">
    <source>
        <dbReference type="Proteomes" id="UP001195483"/>
    </source>
</evidence>
<dbReference type="Pfam" id="PF01607">
    <property type="entry name" value="CBM_14"/>
    <property type="match status" value="1"/>
</dbReference>
<evidence type="ECO:0000313" key="3">
    <source>
        <dbReference type="EMBL" id="KAK3602951.1"/>
    </source>
</evidence>
<gene>
    <name evidence="3" type="ORF">CHS0354_039368</name>
</gene>
<dbReference type="EMBL" id="JAEAOA010002305">
    <property type="protein sequence ID" value="KAK3602951.1"/>
    <property type="molecule type" value="Genomic_DNA"/>
</dbReference>
<proteinExistence type="predicted"/>
<name>A0AAE0T3K1_9BIVA</name>
<accession>A0AAE0T3K1</accession>
<feature type="chain" id="PRO_5042149596" description="Chitin-binding type-2 domain-containing protein" evidence="1">
    <location>
        <begin position="20"/>
        <end position="250"/>
    </location>
</feature>
<dbReference type="InterPro" id="IPR036508">
    <property type="entry name" value="Chitin-bd_dom_sf"/>
</dbReference>
<evidence type="ECO:0000256" key="1">
    <source>
        <dbReference type="SAM" id="SignalP"/>
    </source>
</evidence>
<dbReference type="InterPro" id="IPR002557">
    <property type="entry name" value="Chitin-bd_dom"/>
</dbReference>
<dbReference type="Gene3D" id="2.170.140.10">
    <property type="entry name" value="Chitin binding domain"/>
    <property type="match status" value="1"/>
</dbReference>